<accession>A0A4C2A9P8</accession>
<organism evidence="1 2">
    <name type="scientific">Eumeta variegata</name>
    <name type="common">Bagworm moth</name>
    <name type="synonym">Eumeta japonica</name>
    <dbReference type="NCBI Taxonomy" id="151549"/>
    <lineage>
        <taxon>Eukaryota</taxon>
        <taxon>Metazoa</taxon>
        <taxon>Ecdysozoa</taxon>
        <taxon>Arthropoda</taxon>
        <taxon>Hexapoda</taxon>
        <taxon>Insecta</taxon>
        <taxon>Pterygota</taxon>
        <taxon>Neoptera</taxon>
        <taxon>Endopterygota</taxon>
        <taxon>Lepidoptera</taxon>
        <taxon>Glossata</taxon>
        <taxon>Ditrysia</taxon>
        <taxon>Tineoidea</taxon>
        <taxon>Psychidae</taxon>
        <taxon>Oiketicinae</taxon>
        <taxon>Eumeta</taxon>
    </lineage>
</organism>
<protein>
    <submittedName>
        <fullName evidence="1">Uncharacterized protein</fullName>
    </submittedName>
</protein>
<gene>
    <name evidence="1" type="ORF">EVAR_69717_1</name>
</gene>
<name>A0A4C2A9P8_EUMVA</name>
<reference evidence="1 2" key="1">
    <citation type="journal article" date="2019" name="Commun. Biol.">
        <title>The bagworm genome reveals a unique fibroin gene that provides high tensile strength.</title>
        <authorList>
            <person name="Kono N."/>
            <person name="Nakamura H."/>
            <person name="Ohtoshi R."/>
            <person name="Tomita M."/>
            <person name="Numata K."/>
            <person name="Arakawa K."/>
        </authorList>
    </citation>
    <scope>NUCLEOTIDE SEQUENCE [LARGE SCALE GENOMIC DNA]</scope>
</reference>
<proteinExistence type="predicted"/>
<evidence type="ECO:0000313" key="1">
    <source>
        <dbReference type="EMBL" id="GBP96840.1"/>
    </source>
</evidence>
<dbReference type="Proteomes" id="UP000299102">
    <property type="component" value="Unassembled WGS sequence"/>
</dbReference>
<dbReference type="AlphaFoldDB" id="A0A4C2A9P8"/>
<comment type="caution">
    <text evidence="1">The sequence shown here is derived from an EMBL/GenBank/DDBJ whole genome shotgun (WGS) entry which is preliminary data.</text>
</comment>
<evidence type="ECO:0000313" key="2">
    <source>
        <dbReference type="Proteomes" id="UP000299102"/>
    </source>
</evidence>
<dbReference type="EMBL" id="BGZK01002839">
    <property type="protein sequence ID" value="GBP96840.1"/>
    <property type="molecule type" value="Genomic_DNA"/>
</dbReference>
<keyword evidence="2" id="KW-1185">Reference proteome</keyword>
<sequence length="88" mass="10211">MPKLTFGDASQCANDQLSFQKHLEDRDFWPSTLTRCGLNTANVNLLYRQLNVIFEAQNDLYVLGTLWFEDNSQELSQYCNAIIFTHYA</sequence>